<proteinExistence type="predicted"/>
<sequence length="138" mass="16113">MCEIGDIIEIKKYKHDPYTLNNHPFIIIDDSNGIIKGLNFNLITVVMSSVKNEEQKQWKLSKYPSNMGVEIEDKNITDPTYENKNGYVKTEQFYYFNKESIEFRLVGSVTPEYLNELYDFIEGLNEKGISIEQITENL</sequence>
<reference evidence="1" key="1">
    <citation type="submission" date="2020-06" db="EMBL/GenBank/DDBJ databases">
        <title>Genomic insights into acetone-butanol-ethanol (ABE) fermentation by sequencing solventogenic clostridia strains.</title>
        <authorList>
            <person name="Brown S."/>
        </authorList>
    </citation>
    <scope>NUCLEOTIDE SEQUENCE</scope>
    <source>
        <strain evidence="1">DJ123</strain>
    </source>
</reference>
<comment type="caution">
    <text evidence="1">The sequence shown here is derived from an EMBL/GenBank/DDBJ whole genome shotgun (WGS) entry which is preliminary data.</text>
</comment>
<dbReference type="AlphaFoldDB" id="A0AAE5LSQ9"/>
<name>A0AAE5LSQ9_CLOBE</name>
<accession>A0AAE5LSQ9</accession>
<evidence type="ECO:0000313" key="2">
    <source>
        <dbReference type="Proteomes" id="UP000822184"/>
    </source>
</evidence>
<protein>
    <submittedName>
        <fullName evidence="1">Uncharacterized protein</fullName>
    </submittedName>
</protein>
<dbReference type="Proteomes" id="UP000822184">
    <property type="component" value="Unassembled WGS sequence"/>
</dbReference>
<dbReference type="InterPro" id="IPR011067">
    <property type="entry name" value="Plasmid_toxin/cell-grow_inhib"/>
</dbReference>
<dbReference type="EMBL" id="JABTDW010000001">
    <property type="protein sequence ID" value="NSB17419.1"/>
    <property type="molecule type" value="Genomic_DNA"/>
</dbReference>
<dbReference type="Gene3D" id="2.30.30.110">
    <property type="match status" value="1"/>
</dbReference>
<organism evidence="1 2">
    <name type="scientific">Clostridium beijerinckii</name>
    <name type="common">Clostridium MP</name>
    <dbReference type="NCBI Taxonomy" id="1520"/>
    <lineage>
        <taxon>Bacteria</taxon>
        <taxon>Bacillati</taxon>
        <taxon>Bacillota</taxon>
        <taxon>Clostridia</taxon>
        <taxon>Eubacteriales</taxon>
        <taxon>Clostridiaceae</taxon>
        <taxon>Clostridium</taxon>
    </lineage>
</organism>
<evidence type="ECO:0000313" key="1">
    <source>
        <dbReference type="EMBL" id="NSB17419.1"/>
    </source>
</evidence>
<gene>
    <name evidence="1" type="ORF">BCD95_005678</name>
</gene>
<dbReference type="RefSeq" id="WP_077855476.1">
    <property type="nucleotide sequence ID" value="NZ_JABTDW010000001.1"/>
</dbReference>